<dbReference type="GO" id="GO:0070987">
    <property type="term" value="P:error-free translesion synthesis"/>
    <property type="evidence" value="ECO:0007669"/>
    <property type="project" value="TreeGrafter"/>
</dbReference>
<dbReference type="NCBIfam" id="NF003967">
    <property type="entry name" value="PRK05461.1"/>
    <property type="match status" value="1"/>
</dbReference>
<dbReference type="PANTHER" id="PTHR14289:SF16">
    <property type="entry name" value="POLYMERASE DELTA-INTERACTING PROTEIN 2"/>
    <property type="match status" value="1"/>
</dbReference>
<dbReference type="RefSeq" id="WP_253967634.1">
    <property type="nucleotide sequence ID" value="NZ_JAMFTH010000001.1"/>
</dbReference>
<evidence type="ECO:0000256" key="2">
    <source>
        <dbReference type="HAMAP-Rule" id="MF_00791"/>
    </source>
</evidence>
<accession>A0A9X2KTK4</accession>
<dbReference type="HAMAP" id="MF_00791">
    <property type="entry name" value="ApaG"/>
    <property type="match status" value="1"/>
</dbReference>
<reference evidence="4" key="1">
    <citation type="submission" date="2022-05" db="EMBL/GenBank/DDBJ databases">
        <authorList>
            <person name="Sun H.-N."/>
        </authorList>
    </citation>
    <scope>NUCLEOTIDE SEQUENCE</scope>
    <source>
        <strain evidence="4">HB14</strain>
    </source>
</reference>
<dbReference type="InterPro" id="IPR023065">
    <property type="entry name" value="Uncharacterised_ApaG"/>
</dbReference>
<protein>
    <recommendedName>
        <fullName evidence="1 2">Protein ApaG</fullName>
    </recommendedName>
</protein>
<dbReference type="Gene3D" id="2.60.40.1470">
    <property type="entry name" value="ApaG domain"/>
    <property type="match status" value="1"/>
</dbReference>
<proteinExistence type="inferred from homology"/>
<dbReference type="InterPro" id="IPR036767">
    <property type="entry name" value="ApaG_sf"/>
</dbReference>
<evidence type="ECO:0000313" key="4">
    <source>
        <dbReference type="EMBL" id="MCP8899384.1"/>
    </source>
</evidence>
<dbReference type="AlphaFoldDB" id="A0A9X2KTK4"/>
<evidence type="ECO:0000256" key="1">
    <source>
        <dbReference type="ARBA" id="ARBA00017693"/>
    </source>
</evidence>
<dbReference type="Proteomes" id="UP001139319">
    <property type="component" value="Unassembled WGS sequence"/>
</dbReference>
<comment type="caution">
    <text evidence="4">The sequence shown here is derived from an EMBL/GenBank/DDBJ whole genome shotgun (WGS) entry which is preliminary data.</text>
</comment>
<dbReference type="EMBL" id="JAMFTH010000001">
    <property type="protein sequence ID" value="MCP8899384.1"/>
    <property type="molecule type" value="Genomic_DNA"/>
</dbReference>
<gene>
    <name evidence="2 4" type="primary">apaG</name>
    <name evidence="4" type="ORF">M6D89_08760</name>
</gene>
<name>A0A9X2KTK4_9GAMM</name>
<dbReference type="InterPro" id="IPR007474">
    <property type="entry name" value="ApaG_domain"/>
</dbReference>
<reference evidence="4" key="2">
    <citation type="submission" date="2023-01" db="EMBL/GenBank/DDBJ databases">
        <title>Gilvimarinus xylanilyticus HB14 isolated from Caulerpa lentillifera aquaculture base in Hainan, China.</title>
        <authorList>
            <person name="Zhang Y.-J."/>
        </authorList>
    </citation>
    <scope>NUCLEOTIDE SEQUENCE</scope>
    <source>
        <strain evidence="4">HB14</strain>
    </source>
</reference>
<organism evidence="4 5">
    <name type="scientific">Gilvimarinus xylanilyticus</name>
    <dbReference type="NCBI Taxonomy" id="2944139"/>
    <lineage>
        <taxon>Bacteria</taxon>
        <taxon>Pseudomonadati</taxon>
        <taxon>Pseudomonadota</taxon>
        <taxon>Gammaproteobacteria</taxon>
        <taxon>Cellvibrionales</taxon>
        <taxon>Cellvibrionaceae</taxon>
        <taxon>Gilvimarinus</taxon>
    </lineage>
</organism>
<dbReference type="Pfam" id="PF04379">
    <property type="entry name" value="DUF525"/>
    <property type="match status" value="1"/>
</dbReference>
<evidence type="ECO:0000259" key="3">
    <source>
        <dbReference type="PROSITE" id="PS51087"/>
    </source>
</evidence>
<evidence type="ECO:0000313" key="5">
    <source>
        <dbReference type="Proteomes" id="UP001139319"/>
    </source>
</evidence>
<sequence>MNEIHIEVETGYLPEQSAPEQSRYAFRYTITIHNHGAQSAQLVSRYWRITDADDQVQEVKGQGVVGEQPTIQPGSSYRYTSGAVLQTEGGTMEGSYQMRHADGGEFETPIPAFALVQPGALH</sequence>
<keyword evidence="5" id="KW-1185">Reference proteome</keyword>
<dbReference type="PANTHER" id="PTHR14289">
    <property type="entry name" value="F-BOX ONLY PROTEIN 3"/>
    <property type="match status" value="1"/>
</dbReference>
<feature type="domain" description="ApaG" evidence="3">
    <location>
        <begin position="1"/>
        <end position="122"/>
    </location>
</feature>
<dbReference type="SUPFAM" id="SSF110069">
    <property type="entry name" value="ApaG-like"/>
    <property type="match status" value="1"/>
</dbReference>
<dbReference type="PROSITE" id="PS51087">
    <property type="entry name" value="APAG"/>
    <property type="match status" value="1"/>
</dbReference>